<feature type="compositionally biased region" description="Basic and acidic residues" evidence="1">
    <location>
        <begin position="104"/>
        <end position="125"/>
    </location>
</feature>
<evidence type="ECO:0000256" key="1">
    <source>
        <dbReference type="SAM" id="MobiDB-lite"/>
    </source>
</evidence>
<feature type="compositionally biased region" description="Basic and acidic residues" evidence="1">
    <location>
        <begin position="316"/>
        <end position="329"/>
    </location>
</feature>
<dbReference type="OrthoDB" id="10675330at2759"/>
<accession>A0A811JSE1</accession>
<dbReference type="AlphaFoldDB" id="A0A811JSE1"/>
<dbReference type="Proteomes" id="UP000783686">
    <property type="component" value="Unassembled WGS sequence"/>
</dbReference>
<keyword evidence="3" id="KW-1185">Reference proteome</keyword>
<feature type="compositionally biased region" description="Low complexity" evidence="1">
    <location>
        <begin position="138"/>
        <end position="151"/>
    </location>
</feature>
<dbReference type="EMBL" id="CAJFDH010000001">
    <property type="protein sequence ID" value="CAD5206071.1"/>
    <property type="molecule type" value="Genomic_DNA"/>
</dbReference>
<name>A0A811JSE1_9BILA</name>
<comment type="caution">
    <text evidence="2">The sequence shown here is derived from an EMBL/GenBank/DDBJ whole genome shotgun (WGS) entry which is preliminary data.</text>
</comment>
<feature type="compositionally biased region" description="Polar residues" evidence="1">
    <location>
        <begin position="423"/>
        <end position="434"/>
    </location>
</feature>
<organism evidence="2 3">
    <name type="scientific">Bursaphelenchus okinawaensis</name>
    <dbReference type="NCBI Taxonomy" id="465554"/>
    <lineage>
        <taxon>Eukaryota</taxon>
        <taxon>Metazoa</taxon>
        <taxon>Ecdysozoa</taxon>
        <taxon>Nematoda</taxon>
        <taxon>Chromadorea</taxon>
        <taxon>Rhabditida</taxon>
        <taxon>Tylenchina</taxon>
        <taxon>Tylenchomorpha</taxon>
        <taxon>Aphelenchoidea</taxon>
        <taxon>Aphelenchoididae</taxon>
        <taxon>Bursaphelenchus</taxon>
    </lineage>
</organism>
<feature type="compositionally biased region" description="Polar residues" evidence="1">
    <location>
        <begin position="86"/>
        <end position="96"/>
    </location>
</feature>
<protein>
    <submittedName>
        <fullName evidence="2">Uncharacterized protein</fullName>
    </submittedName>
</protein>
<feature type="compositionally biased region" description="Polar residues" evidence="1">
    <location>
        <begin position="496"/>
        <end position="505"/>
    </location>
</feature>
<dbReference type="EMBL" id="CAJFCW020000001">
    <property type="protein sequence ID" value="CAG9080386.1"/>
    <property type="molecule type" value="Genomic_DNA"/>
</dbReference>
<feature type="compositionally biased region" description="Polar residues" evidence="1">
    <location>
        <begin position="152"/>
        <end position="182"/>
    </location>
</feature>
<evidence type="ECO:0000313" key="2">
    <source>
        <dbReference type="EMBL" id="CAD5206071.1"/>
    </source>
</evidence>
<proteinExistence type="predicted"/>
<feature type="compositionally biased region" description="Polar residues" evidence="1">
    <location>
        <begin position="231"/>
        <end position="248"/>
    </location>
</feature>
<feature type="region of interest" description="Disordered" evidence="1">
    <location>
        <begin position="384"/>
        <end position="505"/>
    </location>
</feature>
<feature type="compositionally biased region" description="Basic and acidic residues" evidence="1">
    <location>
        <begin position="19"/>
        <end position="85"/>
    </location>
</feature>
<reference evidence="2" key="1">
    <citation type="submission" date="2020-09" db="EMBL/GenBank/DDBJ databases">
        <authorList>
            <person name="Kikuchi T."/>
        </authorList>
    </citation>
    <scope>NUCLEOTIDE SEQUENCE</scope>
    <source>
        <strain evidence="2">SH1</strain>
    </source>
</reference>
<sequence length="505" mass="55776">MGDRTEPTGGLELSPTVPSEEKPKQDEVTQKSDESKTQPDVSKRQKKPKPESDGLKTAKEGSKRQVKESEEAKAPAESPKEESEGSKTPATTTKNQEVLEPELDLLKKLPEEPKKEPETPRKQLDIAKSQYLISEKQSSTSPGPSSSFTSPIQAETSPGASSSFTSPKQFETSPGPSLTSVKQPAPSPRPTSPSVKPTSPGRSSTSPKSSPTTPALTKASAITAEEFSMGSECSTGRTDTRASSQNRSSILNTEFSCIEDLRVVPPLLLPPTPRQKKSSGSLKKSGDFPLTAFSKKAYRVKRRSRQKEGTAATSQDDVKAGERQKENKEKRRTFRTQSTWNPLFQSEVEDFTEFELVDAKIKPFIMKNKSKWIKEQPITIMQRTKPLGIASDEIGSQRERAPRKPPIKPIGSNEKVLKKKTDAANQPAANNDSANPIEKSVDDDSKEMITGFRRRRAKTPCQRSSRRRRKRASPSRTSKRQSSRRQSSRRTDSIEKLTSPSSPNQ</sequence>
<feature type="compositionally biased region" description="Low complexity" evidence="1">
    <location>
        <begin position="197"/>
        <end position="217"/>
    </location>
</feature>
<gene>
    <name evidence="2" type="ORF">BOKJ2_LOCUS755</name>
</gene>
<feature type="compositionally biased region" description="Basic residues" evidence="1">
    <location>
        <begin position="296"/>
        <end position="305"/>
    </location>
</feature>
<dbReference type="Proteomes" id="UP000614601">
    <property type="component" value="Unassembled WGS sequence"/>
</dbReference>
<feature type="compositionally biased region" description="Basic residues" evidence="1">
    <location>
        <begin position="452"/>
        <end position="488"/>
    </location>
</feature>
<feature type="region of interest" description="Disordered" evidence="1">
    <location>
        <begin position="1"/>
        <end position="248"/>
    </location>
</feature>
<feature type="region of interest" description="Disordered" evidence="1">
    <location>
        <begin position="263"/>
        <end position="336"/>
    </location>
</feature>
<evidence type="ECO:0000313" key="3">
    <source>
        <dbReference type="Proteomes" id="UP000614601"/>
    </source>
</evidence>